<protein>
    <submittedName>
        <fullName evidence="1">Uncharacterized protein</fullName>
    </submittedName>
</protein>
<sequence length="41" mass="4474">MKPSLDGNFRNGGKTILVLVARVLKVASMAKTEILRKLPAH</sequence>
<evidence type="ECO:0000313" key="2">
    <source>
        <dbReference type="Proteomes" id="UP000193778"/>
    </source>
</evidence>
<gene>
    <name evidence="1" type="ORF">RUM8411_02604</name>
</gene>
<dbReference type="AlphaFoldDB" id="A0A1X6ZKA1"/>
<evidence type="ECO:0000313" key="1">
    <source>
        <dbReference type="EMBL" id="SLN53983.1"/>
    </source>
</evidence>
<dbReference type="EMBL" id="FWFP01000007">
    <property type="protein sequence ID" value="SLN53983.1"/>
    <property type="molecule type" value="Genomic_DNA"/>
</dbReference>
<proteinExistence type="predicted"/>
<name>A0A1X6ZKA1_9RHOB</name>
<reference evidence="2" key="1">
    <citation type="submission" date="2017-03" db="EMBL/GenBank/DDBJ databases">
        <authorList>
            <person name="Rodrigo-Torres L."/>
            <person name="Arahal R.D."/>
            <person name="Lucena T."/>
        </authorList>
    </citation>
    <scope>NUCLEOTIDE SEQUENCE [LARGE SCALE GENOMIC DNA]</scope>
    <source>
        <strain evidence="2">CECT 8411</strain>
    </source>
</reference>
<accession>A0A1X6ZKA1</accession>
<dbReference type="Proteomes" id="UP000193778">
    <property type="component" value="Unassembled WGS sequence"/>
</dbReference>
<keyword evidence="2" id="KW-1185">Reference proteome</keyword>
<organism evidence="1 2">
    <name type="scientific">Ruegeria meonggei</name>
    <dbReference type="NCBI Taxonomy" id="1446476"/>
    <lineage>
        <taxon>Bacteria</taxon>
        <taxon>Pseudomonadati</taxon>
        <taxon>Pseudomonadota</taxon>
        <taxon>Alphaproteobacteria</taxon>
        <taxon>Rhodobacterales</taxon>
        <taxon>Roseobacteraceae</taxon>
        <taxon>Ruegeria</taxon>
    </lineage>
</organism>